<evidence type="ECO:0000313" key="4">
    <source>
        <dbReference type="Proteomes" id="UP000284451"/>
    </source>
</evidence>
<dbReference type="Proteomes" id="UP000285295">
    <property type="component" value="Unassembled WGS sequence"/>
</dbReference>
<organism evidence="1 6">
    <name type="scientific">Paenirhodobacter populi</name>
    <dbReference type="NCBI Taxonomy" id="2306993"/>
    <lineage>
        <taxon>Bacteria</taxon>
        <taxon>Pseudomonadati</taxon>
        <taxon>Pseudomonadota</taxon>
        <taxon>Alphaproteobacteria</taxon>
        <taxon>Rhodobacterales</taxon>
        <taxon>Rhodobacter group</taxon>
        <taxon>Paenirhodobacter</taxon>
    </lineage>
</organism>
<dbReference type="AlphaFoldDB" id="A0A443IYR2"/>
<dbReference type="RefSeq" id="WP_128186699.1">
    <property type="nucleotide sequence ID" value="NZ_SAUV01000025.1"/>
</dbReference>
<evidence type="ECO:0000313" key="2">
    <source>
        <dbReference type="EMBL" id="RWR29230.1"/>
    </source>
</evidence>
<accession>A0A443IYR2</accession>
<dbReference type="EMBL" id="SAUX01000007">
    <property type="protein sequence ID" value="RWR30604.1"/>
    <property type="molecule type" value="Genomic_DNA"/>
</dbReference>
<evidence type="ECO:0000313" key="6">
    <source>
        <dbReference type="Proteomes" id="UP000285710"/>
    </source>
</evidence>
<proteinExistence type="predicted"/>
<reference evidence="4 5" key="1">
    <citation type="submission" date="2019-01" db="EMBL/GenBank/DDBJ databases">
        <title>Sinorhodobacter populi sp. nov. isolated from the symptomatic bark tissue of Populus euramericana canker.</title>
        <authorList>
            <person name="Xu G."/>
        </authorList>
    </citation>
    <scope>NUCLEOTIDE SEQUENCE [LARGE SCALE GENOMIC DNA]</scope>
    <source>
        <strain evidence="2 4">07D10-4-3</strain>
        <strain evidence="1 6">2D-5</strain>
        <strain evidence="3 5">D19-10-3-21</strain>
    </source>
</reference>
<name>A0A443IYR2_9RHOB</name>
<dbReference type="EMBL" id="SAUW01000005">
    <property type="protein sequence ID" value="RWR13268.1"/>
    <property type="molecule type" value="Genomic_DNA"/>
</dbReference>
<reference evidence="4 5" key="2">
    <citation type="submission" date="2019-01" db="EMBL/GenBank/DDBJ databases">
        <authorList>
            <person name="Li Y."/>
        </authorList>
    </citation>
    <scope>NUCLEOTIDE SEQUENCE [LARGE SCALE GENOMIC DNA]</scope>
    <source>
        <strain evidence="2 4">07D10-4-3</strain>
        <strain evidence="1 6">2D-5</strain>
        <strain evidence="3 5">D19-10-3-21</strain>
    </source>
</reference>
<evidence type="ECO:0000313" key="3">
    <source>
        <dbReference type="EMBL" id="RWR30604.1"/>
    </source>
</evidence>
<dbReference type="EMBL" id="SAUY01000021">
    <property type="protein sequence ID" value="RWR29230.1"/>
    <property type="molecule type" value="Genomic_DNA"/>
</dbReference>
<dbReference type="OrthoDB" id="7864110at2"/>
<dbReference type="Proteomes" id="UP000284451">
    <property type="component" value="Unassembled WGS sequence"/>
</dbReference>
<accession>A0A443KCS8</accession>
<keyword evidence="6" id="KW-1185">Reference proteome</keyword>
<gene>
    <name evidence="2" type="ORF">D2T29_15225</name>
    <name evidence="3" type="ORF">D2T31_06365</name>
    <name evidence="1" type="ORF">D2T33_06015</name>
</gene>
<protein>
    <submittedName>
        <fullName evidence="1">Uncharacterized protein</fullName>
    </submittedName>
</protein>
<evidence type="ECO:0000313" key="1">
    <source>
        <dbReference type="EMBL" id="RWR13268.1"/>
    </source>
</evidence>
<comment type="caution">
    <text evidence="1">The sequence shown here is derived from an EMBL/GenBank/DDBJ whole genome shotgun (WGS) entry which is preliminary data.</text>
</comment>
<evidence type="ECO:0000313" key="5">
    <source>
        <dbReference type="Proteomes" id="UP000285295"/>
    </source>
</evidence>
<accession>A0A443K907</accession>
<dbReference type="Proteomes" id="UP000285710">
    <property type="component" value="Unassembled WGS sequence"/>
</dbReference>
<sequence length="120" mass="13219">MSFTRLVPYLAGHRFLYVGQTPDLPGVLRDAGSGCAYATTLQDLDPHVILRACPDVVLSPLLCESHDILDVARALNTLGYSGELIAIARSLPHYAMVQDEVREIWSAGNFTIIETDRLLH</sequence>